<gene>
    <name evidence="8" type="primary">rfbD</name>
    <name evidence="8" type="ORF">GCM10023187_24690</name>
</gene>
<comment type="pathway">
    <text evidence="1 6">Carbohydrate biosynthesis; dTDP-L-rhamnose biosynthesis.</text>
</comment>
<dbReference type="Proteomes" id="UP001500936">
    <property type="component" value="Unassembled WGS sequence"/>
</dbReference>
<dbReference type="Pfam" id="PF04321">
    <property type="entry name" value="RmlD_sub_bind"/>
    <property type="match status" value="1"/>
</dbReference>
<dbReference type="InterPro" id="IPR005913">
    <property type="entry name" value="dTDP_dehydrorham_reduct"/>
</dbReference>
<comment type="similarity">
    <text evidence="2 6">Belongs to the dTDP-4-dehydrorhamnose reductase family.</text>
</comment>
<keyword evidence="6" id="KW-0560">Oxidoreductase</keyword>
<accession>A0ABP8KGT0</accession>
<dbReference type="InterPro" id="IPR036291">
    <property type="entry name" value="NAD(P)-bd_dom_sf"/>
</dbReference>
<evidence type="ECO:0000256" key="6">
    <source>
        <dbReference type="RuleBase" id="RU364082"/>
    </source>
</evidence>
<evidence type="ECO:0000259" key="7">
    <source>
        <dbReference type="Pfam" id="PF04321"/>
    </source>
</evidence>
<evidence type="ECO:0000256" key="1">
    <source>
        <dbReference type="ARBA" id="ARBA00004781"/>
    </source>
</evidence>
<dbReference type="PANTHER" id="PTHR10491:SF4">
    <property type="entry name" value="METHIONINE ADENOSYLTRANSFERASE 2 SUBUNIT BETA"/>
    <property type="match status" value="1"/>
</dbReference>
<comment type="catalytic activity">
    <reaction evidence="5">
        <text>dTDP-beta-L-rhamnose + NADP(+) = dTDP-4-dehydro-beta-L-rhamnose + NADPH + H(+)</text>
        <dbReference type="Rhea" id="RHEA:21796"/>
        <dbReference type="ChEBI" id="CHEBI:15378"/>
        <dbReference type="ChEBI" id="CHEBI:57510"/>
        <dbReference type="ChEBI" id="CHEBI:57783"/>
        <dbReference type="ChEBI" id="CHEBI:58349"/>
        <dbReference type="ChEBI" id="CHEBI:62830"/>
        <dbReference type="EC" id="1.1.1.133"/>
    </reaction>
</comment>
<evidence type="ECO:0000313" key="9">
    <source>
        <dbReference type="Proteomes" id="UP001500936"/>
    </source>
</evidence>
<keyword evidence="6" id="KW-0521">NADP</keyword>
<feature type="domain" description="RmlD-like substrate binding" evidence="7">
    <location>
        <begin position="11"/>
        <end position="302"/>
    </location>
</feature>
<dbReference type="CDD" id="cd05254">
    <property type="entry name" value="dTDP_HR_like_SDR_e"/>
    <property type="match status" value="1"/>
</dbReference>
<dbReference type="EMBL" id="BAABHB010000004">
    <property type="protein sequence ID" value="GAA4405857.1"/>
    <property type="molecule type" value="Genomic_DNA"/>
</dbReference>
<name>A0ABP8KGT0_9BACT</name>
<protein>
    <recommendedName>
        <fullName evidence="4 6">dTDP-4-dehydrorhamnose reductase</fullName>
        <ecNumber evidence="3 6">1.1.1.133</ecNumber>
    </recommendedName>
</protein>
<dbReference type="SUPFAM" id="SSF51735">
    <property type="entry name" value="NAD(P)-binding Rossmann-fold domains"/>
    <property type="match status" value="1"/>
</dbReference>
<sequence>MNTQHRMEKRRILITGSNGLLGQKLVDLLTRQPDTDLIATARGTNRLPYTDGYTYRAMDITNRQQVLEVIAETRPQVIIHTAAMTNVDQCESEKDNCWAQNVQAVEYLIEACRASDIFLVHVSTDFIFDGAAGPYDEEAEANPISFYGWSKYAAEKVVIHSDIRWAIARTVLVYGIAHDMSRSNIILWVKKSLEDGKAIKVVTDQWRSPTLAEDLAMGCWLIADKEAKGIFNISGKDFLTPYEMAIMTADYFGLDKSLIAQADASTFTQPARRPPRTGFVLDKAVSVLGYAPHSFEEGIAVLAGQLKPVRTNER</sequence>
<dbReference type="Gene3D" id="3.40.50.720">
    <property type="entry name" value="NAD(P)-binding Rossmann-like Domain"/>
    <property type="match status" value="1"/>
</dbReference>
<evidence type="ECO:0000313" key="8">
    <source>
        <dbReference type="EMBL" id="GAA4405857.1"/>
    </source>
</evidence>
<comment type="function">
    <text evidence="6">Catalyzes the reduction of dTDP-6-deoxy-L-lyxo-4-hexulose to yield dTDP-L-rhamnose.</text>
</comment>
<evidence type="ECO:0000256" key="5">
    <source>
        <dbReference type="ARBA" id="ARBA00048200"/>
    </source>
</evidence>
<dbReference type="InterPro" id="IPR029903">
    <property type="entry name" value="RmlD-like-bd"/>
</dbReference>
<dbReference type="RefSeq" id="WP_345267487.1">
    <property type="nucleotide sequence ID" value="NZ_BAABHB010000004.1"/>
</dbReference>
<evidence type="ECO:0000256" key="2">
    <source>
        <dbReference type="ARBA" id="ARBA00010944"/>
    </source>
</evidence>
<dbReference type="EC" id="1.1.1.133" evidence="3 6"/>
<dbReference type="PANTHER" id="PTHR10491">
    <property type="entry name" value="DTDP-4-DEHYDRORHAMNOSE REDUCTASE"/>
    <property type="match status" value="1"/>
</dbReference>
<proteinExistence type="inferred from homology"/>
<reference evidence="9" key="1">
    <citation type="journal article" date="2019" name="Int. J. Syst. Evol. Microbiol.">
        <title>The Global Catalogue of Microorganisms (GCM) 10K type strain sequencing project: providing services to taxonomists for standard genome sequencing and annotation.</title>
        <authorList>
            <consortium name="The Broad Institute Genomics Platform"/>
            <consortium name="The Broad Institute Genome Sequencing Center for Infectious Disease"/>
            <person name="Wu L."/>
            <person name="Ma J."/>
        </authorList>
    </citation>
    <scope>NUCLEOTIDE SEQUENCE [LARGE SCALE GENOMIC DNA]</scope>
    <source>
        <strain evidence="9">JCM 17925</strain>
    </source>
</reference>
<evidence type="ECO:0000256" key="4">
    <source>
        <dbReference type="ARBA" id="ARBA00017099"/>
    </source>
</evidence>
<organism evidence="8 9">
    <name type="scientific">Nibrella viscosa</name>
    <dbReference type="NCBI Taxonomy" id="1084524"/>
    <lineage>
        <taxon>Bacteria</taxon>
        <taxon>Pseudomonadati</taxon>
        <taxon>Bacteroidota</taxon>
        <taxon>Cytophagia</taxon>
        <taxon>Cytophagales</taxon>
        <taxon>Spirosomataceae</taxon>
        <taxon>Nibrella</taxon>
    </lineage>
</organism>
<keyword evidence="9" id="KW-1185">Reference proteome</keyword>
<comment type="caution">
    <text evidence="8">The sequence shown here is derived from an EMBL/GenBank/DDBJ whole genome shotgun (WGS) entry which is preliminary data.</text>
</comment>
<evidence type="ECO:0000256" key="3">
    <source>
        <dbReference type="ARBA" id="ARBA00012929"/>
    </source>
</evidence>